<dbReference type="InterPro" id="IPR050595">
    <property type="entry name" value="Bact_response_regulator"/>
</dbReference>
<dbReference type="EMBL" id="AE008384">
    <property type="protein sequence ID" value="AAM32650.1"/>
    <property type="molecule type" value="Genomic_DNA"/>
</dbReference>
<feature type="region of interest" description="Disordered" evidence="3">
    <location>
        <begin position="131"/>
        <end position="156"/>
    </location>
</feature>
<reference evidence="5 6" key="1">
    <citation type="journal article" date="2002" name="J. Mol. Microbiol. Biotechnol.">
        <title>The genome of Methanosarcina mazei: evidence for lateral gene transfer between Bacteria and Archaea.</title>
        <authorList>
            <person name="Deppenmeier U."/>
            <person name="Johann A."/>
            <person name="Hartsch T."/>
            <person name="Merkl R."/>
            <person name="Schmitz R.A."/>
            <person name="Martinez-Arias R."/>
            <person name="Henne A."/>
            <person name="Wiezer A."/>
            <person name="Baumer S."/>
            <person name="Jacobi C."/>
            <person name="Bruggemann H."/>
            <person name="Lienard T."/>
            <person name="Christmann A."/>
            <person name="Bomeke M."/>
            <person name="Steckel S."/>
            <person name="Bhattacharyya A."/>
            <person name="Lykidis A."/>
            <person name="Overbeek R."/>
            <person name="Klenk H.P."/>
            <person name="Gunsalus R.P."/>
            <person name="Fritz H.J."/>
            <person name="Gottschalk G."/>
        </authorList>
    </citation>
    <scope>NUCLEOTIDE SEQUENCE [LARGE SCALE GENOMIC DNA]</scope>
    <source>
        <strain evidence="6">ATCC BAA-159 / DSM 3647 / Goe1 / Go1 / JCM 11833 / OCM 88</strain>
    </source>
</reference>
<evidence type="ECO:0000313" key="6">
    <source>
        <dbReference type="Proteomes" id="UP000000595"/>
    </source>
</evidence>
<evidence type="ECO:0000256" key="2">
    <source>
        <dbReference type="PROSITE-ProRule" id="PRU00169"/>
    </source>
</evidence>
<dbReference type="KEGG" id="mma:MM_2954"/>
<protein>
    <submittedName>
        <fullName evidence="5">Transcriptional regulator</fullName>
    </submittedName>
</protein>
<evidence type="ECO:0000256" key="3">
    <source>
        <dbReference type="SAM" id="MobiDB-lite"/>
    </source>
</evidence>
<dbReference type="SMART" id="SM00448">
    <property type="entry name" value="REC"/>
    <property type="match status" value="1"/>
</dbReference>
<dbReference type="PANTHER" id="PTHR44591">
    <property type="entry name" value="STRESS RESPONSE REGULATOR PROTEIN 1"/>
    <property type="match status" value="1"/>
</dbReference>
<dbReference type="GO" id="GO:0000160">
    <property type="term" value="P:phosphorelay signal transduction system"/>
    <property type="evidence" value="ECO:0007669"/>
    <property type="project" value="InterPro"/>
</dbReference>
<dbReference type="eggNOG" id="arCOG02393">
    <property type="taxonomic scope" value="Archaea"/>
</dbReference>
<dbReference type="InterPro" id="IPR008327">
    <property type="entry name" value="Sig_transdc_resp-reg_antiterm"/>
</dbReference>
<dbReference type="InterPro" id="IPR001789">
    <property type="entry name" value="Sig_transdc_resp-reg_receiver"/>
</dbReference>
<proteinExistence type="predicted"/>
<dbReference type="PIRSF" id="PIRSF036382">
    <property type="entry name" value="RR_antiterm"/>
    <property type="match status" value="1"/>
</dbReference>
<gene>
    <name evidence="5" type="ordered locus">MM_2954</name>
</gene>
<feature type="domain" description="Response regulatory" evidence="4">
    <location>
        <begin position="7"/>
        <end position="122"/>
    </location>
</feature>
<dbReference type="PANTHER" id="PTHR44591:SF3">
    <property type="entry name" value="RESPONSE REGULATORY DOMAIN-CONTAINING PROTEIN"/>
    <property type="match status" value="1"/>
</dbReference>
<dbReference type="PROSITE" id="PS50110">
    <property type="entry name" value="RESPONSE_REGULATORY"/>
    <property type="match status" value="1"/>
</dbReference>
<evidence type="ECO:0000313" key="5">
    <source>
        <dbReference type="EMBL" id="AAM32650.1"/>
    </source>
</evidence>
<dbReference type="CDD" id="cd17534">
    <property type="entry name" value="REC_DC-like"/>
    <property type="match status" value="1"/>
</dbReference>
<name>Q8PSW9_METMA</name>
<evidence type="ECO:0000256" key="1">
    <source>
        <dbReference type="ARBA" id="ARBA00022553"/>
    </source>
</evidence>
<dbReference type="Gene3D" id="3.40.50.2300">
    <property type="match status" value="1"/>
</dbReference>
<dbReference type="InterPro" id="IPR011006">
    <property type="entry name" value="CheY-like_superfamily"/>
</dbReference>
<dbReference type="AlphaFoldDB" id="Q8PSW9"/>
<dbReference type="Proteomes" id="UP000000595">
    <property type="component" value="Chromosome"/>
</dbReference>
<dbReference type="SUPFAM" id="SSF52172">
    <property type="entry name" value="CheY-like"/>
    <property type="match status" value="1"/>
</dbReference>
<dbReference type="HOGENOM" id="CLU_000445_69_11_2"/>
<feature type="compositionally biased region" description="Acidic residues" evidence="3">
    <location>
        <begin position="134"/>
        <end position="146"/>
    </location>
</feature>
<dbReference type="Pfam" id="PF00072">
    <property type="entry name" value="Response_reg"/>
    <property type="match status" value="1"/>
</dbReference>
<evidence type="ECO:0000259" key="4">
    <source>
        <dbReference type="PROSITE" id="PS50110"/>
    </source>
</evidence>
<keyword evidence="1 2" id="KW-0597">Phosphoprotein</keyword>
<accession>Q8PSW9</accession>
<dbReference type="PATRIC" id="fig|192952.21.peg.3425"/>
<sequence length="156" mass="17506">MRMAEGRILIVEDEHIVAMGIKRMLKSLGYTVTGVASSGKDAISKAESTFPDLILMDIMLKGELDGVEAAKEIKERFDVPIVYLTAYSDSNILERVKKTGPSGYIVKPFDEKDLYSNIEIALHRSRKEKKDIEEGIEGEIEGEIEEGEIKEVEEKK</sequence>
<feature type="modified residue" description="4-aspartylphosphate" evidence="2">
    <location>
        <position position="57"/>
    </location>
</feature>
<organism evidence="5 6">
    <name type="scientific">Methanosarcina mazei (strain ATCC BAA-159 / DSM 3647 / Goe1 / Go1 / JCM 11833 / OCM 88)</name>
    <name type="common">Methanosarcina frisia</name>
    <dbReference type="NCBI Taxonomy" id="192952"/>
    <lineage>
        <taxon>Archaea</taxon>
        <taxon>Methanobacteriati</taxon>
        <taxon>Methanobacteriota</taxon>
        <taxon>Stenosarchaea group</taxon>
        <taxon>Methanomicrobia</taxon>
        <taxon>Methanosarcinales</taxon>
        <taxon>Methanosarcinaceae</taxon>
        <taxon>Methanosarcina</taxon>
    </lineage>
</organism>
<feature type="compositionally biased region" description="Basic and acidic residues" evidence="3">
    <location>
        <begin position="147"/>
        <end position="156"/>
    </location>
</feature>